<feature type="domain" description="Blue (type 1) copper" evidence="5">
    <location>
        <begin position="57"/>
        <end position="171"/>
    </location>
</feature>
<dbReference type="Proteomes" id="UP000608754">
    <property type="component" value="Unassembled WGS sequence"/>
</dbReference>
<dbReference type="Gene3D" id="2.60.40.420">
    <property type="entry name" value="Cupredoxins - blue copper proteins"/>
    <property type="match status" value="1"/>
</dbReference>
<dbReference type="AlphaFoldDB" id="A0A8J7G7U4"/>
<evidence type="ECO:0000313" key="7">
    <source>
        <dbReference type="Proteomes" id="UP000608754"/>
    </source>
</evidence>
<dbReference type="InterPro" id="IPR000923">
    <property type="entry name" value="BlueCu_1"/>
</dbReference>
<keyword evidence="1" id="KW-0813">Transport</keyword>
<keyword evidence="3" id="KW-0249">Electron transport</keyword>
<evidence type="ECO:0000256" key="1">
    <source>
        <dbReference type="ARBA" id="ARBA00022448"/>
    </source>
</evidence>
<name>A0A8J7G7U4_9FLAO</name>
<reference evidence="6" key="1">
    <citation type="submission" date="2020-10" db="EMBL/GenBank/DDBJ databases">
        <authorList>
            <person name="Lu T."/>
            <person name="Wang Q."/>
            <person name="Han X."/>
        </authorList>
    </citation>
    <scope>NUCLEOTIDE SEQUENCE</scope>
    <source>
        <strain evidence="6">WQ 117</strain>
    </source>
</reference>
<comment type="caution">
    <text evidence="6">The sequence shown here is derived from an EMBL/GenBank/DDBJ whole genome shotgun (WGS) entry which is preliminary data.</text>
</comment>
<organism evidence="6 7">
    <name type="scientific">Faecalibacter rhinopitheci</name>
    <dbReference type="NCBI Taxonomy" id="2779678"/>
    <lineage>
        <taxon>Bacteria</taxon>
        <taxon>Pseudomonadati</taxon>
        <taxon>Bacteroidota</taxon>
        <taxon>Flavobacteriia</taxon>
        <taxon>Flavobacteriales</taxon>
        <taxon>Weeksellaceae</taxon>
        <taxon>Faecalibacter</taxon>
    </lineage>
</organism>
<dbReference type="RefSeq" id="WP_194182360.1">
    <property type="nucleotide sequence ID" value="NZ_JADGIK010000003.1"/>
</dbReference>
<evidence type="ECO:0000256" key="4">
    <source>
        <dbReference type="ARBA" id="ARBA00023008"/>
    </source>
</evidence>
<dbReference type="PANTHER" id="PTHR38439">
    <property type="entry name" value="AURACYANIN-B"/>
    <property type="match status" value="1"/>
</dbReference>
<dbReference type="SUPFAM" id="SSF49503">
    <property type="entry name" value="Cupredoxins"/>
    <property type="match status" value="1"/>
</dbReference>
<keyword evidence="4" id="KW-0186">Copper</keyword>
<dbReference type="Pfam" id="PF00127">
    <property type="entry name" value="Copper-bind"/>
    <property type="match status" value="1"/>
</dbReference>
<dbReference type="InterPro" id="IPR028871">
    <property type="entry name" value="BlueCu_1_BS"/>
</dbReference>
<dbReference type="GO" id="GO:0005507">
    <property type="term" value="F:copper ion binding"/>
    <property type="evidence" value="ECO:0007669"/>
    <property type="project" value="InterPro"/>
</dbReference>
<evidence type="ECO:0000256" key="3">
    <source>
        <dbReference type="ARBA" id="ARBA00022982"/>
    </source>
</evidence>
<proteinExistence type="predicted"/>
<gene>
    <name evidence="6" type="ORF">IM532_05075</name>
</gene>
<dbReference type="PROSITE" id="PS00196">
    <property type="entry name" value="COPPER_BLUE"/>
    <property type="match status" value="1"/>
</dbReference>
<dbReference type="PROSITE" id="PS51257">
    <property type="entry name" value="PROKAR_LIPOPROTEIN"/>
    <property type="match status" value="1"/>
</dbReference>
<evidence type="ECO:0000259" key="5">
    <source>
        <dbReference type="Pfam" id="PF00127"/>
    </source>
</evidence>
<dbReference type="EMBL" id="JADGIK010000003">
    <property type="protein sequence ID" value="MBF0596825.1"/>
    <property type="molecule type" value="Genomic_DNA"/>
</dbReference>
<protein>
    <submittedName>
        <fullName evidence="6">Azurin</fullName>
    </submittedName>
</protein>
<keyword evidence="2" id="KW-0479">Metal-binding</keyword>
<keyword evidence="7" id="KW-1185">Reference proteome</keyword>
<evidence type="ECO:0000256" key="2">
    <source>
        <dbReference type="ARBA" id="ARBA00022723"/>
    </source>
</evidence>
<dbReference type="InterPro" id="IPR008972">
    <property type="entry name" value="Cupredoxin"/>
</dbReference>
<dbReference type="PANTHER" id="PTHR38439:SF2">
    <property type="entry name" value="OUTER MEMBRANE PROTEIN H.8"/>
    <property type="match status" value="1"/>
</dbReference>
<dbReference type="GO" id="GO:0009055">
    <property type="term" value="F:electron transfer activity"/>
    <property type="evidence" value="ECO:0007669"/>
    <property type="project" value="InterPro"/>
</dbReference>
<accession>A0A8J7G7U4</accession>
<evidence type="ECO:0000313" key="6">
    <source>
        <dbReference type="EMBL" id="MBF0596825.1"/>
    </source>
</evidence>
<sequence length="174" mass="19178">MKKILILAFAIPILFSCGKEEKSNENTDIIEYNESSPNSTTTTTQASQTTNHIVIKANEDMTFDQTKFNVKVGEEITLLLMNNGTSSKEVMGHNAVVLQQGVDINGFAFAASSEKENDYIPKDKISDIIIHTKLLGPKENDQVKFKLENAGTYDFLCTFPGHAATMRGQITAVN</sequence>
<dbReference type="InterPro" id="IPR050845">
    <property type="entry name" value="Cu-binding_ET"/>
</dbReference>